<reference evidence="3" key="1">
    <citation type="submission" date="2020-05" db="EMBL/GenBank/DDBJ databases">
        <authorList>
            <person name="Chiriac C."/>
            <person name="Salcher M."/>
            <person name="Ghai R."/>
            <person name="Kavagutti S V."/>
        </authorList>
    </citation>
    <scope>NUCLEOTIDE SEQUENCE</scope>
</reference>
<evidence type="ECO:0000313" key="1">
    <source>
        <dbReference type="EMBL" id="CAB4165036.1"/>
    </source>
</evidence>
<evidence type="ECO:0000313" key="7">
    <source>
        <dbReference type="EMBL" id="CAB4212423.1"/>
    </source>
</evidence>
<dbReference type="EMBL" id="LR797286">
    <property type="protein sequence ID" value="CAB4199032.1"/>
    <property type="molecule type" value="Genomic_DNA"/>
</dbReference>
<accession>A0A6J5QC44</accession>
<dbReference type="EMBL" id="LR797472">
    <property type="protein sequence ID" value="CAB4218370.1"/>
    <property type="molecule type" value="Genomic_DNA"/>
</dbReference>
<proteinExistence type="predicted"/>
<dbReference type="EMBL" id="LR797039">
    <property type="protein sequence ID" value="CAB4183149.1"/>
    <property type="molecule type" value="Genomic_DNA"/>
</dbReference>
<name>A0A6J5QC44_9CAUD</name>
<evidence type="ECO:0000313" key="3">
    <source>
        <dbReference type="EMBL" id="CAB4177194.1"/>
    </source>
</evidence>
<evidence type="ECO:0000313" key="6">
    <source>
        <dbReference type="EMBL" id="CAB4199032.1"/>
    </source>
</evidence>
<evidence type="ECO:0000313" key="4">
    <source>
        <dbReference type="EMBL" id="CAB4183149.1"/>
    </source>
</evidence>
<evidence type="ECO:0000313" key="2">
    <source>
        <dbReference type="EMBL" id="CAB4171331.1"/>
    </source>
</evidence>
<protein>
    <submittedName>
        <fullName evidence="3">Uncharacterized protein</fullName>
    </submittedName>
</protein>
<dbReference type="EMBL" id="LR798452">
    <property type="protein sequence ID" value="CAB5238464.1"/>
    <property type="molecule type" value="Genomic_DNA"/>
</dbReference>
<evidence type="ECO:0000313" key="9">
    <source>
        <dbReference type="EMBL" id="CAB5238464.1"/>
    </source>
</evidence>
<sequence>MPDETGVGTTYVCESGIATMYGCELSAQYLCDEVDIALTDEDGNPLEIE</sequence>
<dbReference type="EMBL" id="LR797109">
    <property type="protein sequence ID" value="CAB4187670.1"/>
    <property type="molecule type" value="Genomic_DNA"/>
</dbReference>
<evidence type="ECO:0000313" key="5">
    <source>
        <dbReference type="EMBL" id="CAB4187670.1"/>
    </source>
</evidence>
<gene>
    <name evidence="3" type="ORF">UFOVP1000_11</name>
    <name evidence="4" type="ORF">UFOVP1092_39</name>
    <name evidence="5" type="ORF">UFOVP1152_43</name>
    <name evidence="6" type="ORF">UFOVP1337_12</name>
    <name evidence="7" type="ORF">UFOVP1446_11</name>
    <name evidence="9" type="ORF">UFOVP1537_47</name>
    <name evidence="8" type="ORF">UFOVP1598_25</name>
    <name evidence="1" type="ORF">UFOVP825_12</name>
    <name evidence="2" type="ORF">UFOVP915_47</name>
</gene>
<dbReference type="EMBL" id="LR796946">
    <property type="protein sequence ID" value="CAB4177194.1"/>
    <property type="molecule type" value="Genomic_DNA"/>
</dbReference>
<dbReference type="EMBL" id="LR796772">
    <property type="protein sequence ID" value="CAB4165036.1"/>
    <property type="molecule type" value="Genomic_DNA"/>
</dbReference>
<organism evidence="3">
    <name type="scientific">uncultured Caudovirales phage</name>
    <dbReference type="NCBI Taxonomy" id="2100421"/>
    <lineage>
        <taxon>Viruses</taxon>
        <taxon>Duplodnaviria</taxon>
        <taxon>Heunggongvirae</taxon>
        <taxon>Uroviricota</taxon>
        <taxon>Caudoviricetes</taxon>
        <taxon>Peduoviridae</taxon>
        <taxon>Maltschvirus</taxon>
        <taxon>Maltschvirus maltsch</taxon>
    </lineage>
</organism>
<dbReference type="EMBL" id="LR797383">
    <property type="protein sequence ID" value="CAB4212423.1"/>
    <property type="molecule type" value="Genomic_DNA"/>
</dbReference>
<evidence type="ECO:0000313" key="8">
    <source>
        <dbReference type="EMBL" id="CAB4218370.1"/>
    </source>
</evidence>
<dbReference type="EMBL" id="LR796865">
    <property type="protein sequence ID" value="CAB4171331.1"/>
    <property type="molecule type" value="Genomic_DNA"/>
</dbReference>